<accession>A0A0R1WX90</accession>
<comment type="caution">
    <text evidence="1">The sequence shown here is derived from an EMBL/GenBank/DDBJ whole genome shotgun (WGS) entry which is preliminary data.</text>
</comment>
<dbReference type="PATRIC" id="fig|1423755.3.peg.400"/>
<dbReference type="Proteomes" id="UP000051054">
    <property type="component" value="Unassembled WGS sequence"/>
</dbReference>
<protein>
    <submittedName>
        <fullName evidence="1">Uncharacterized protein</fullName>
    </submittedName>
</protein>
<dbReference type="eggNOG" id="ENOG502ZCE3">
    <property type="taxonomic scope" value="Bacteria"/>
</dbReference>
<sequence length="322" mass="38510">MKIKVFLPYFGVEFPKTFDVLLFTMKRNTKIDFIVPTNINFSQYESYAENITFVNMNLSDVKYRIESILKYTVKLKEAYKICDFKPSFGEIFSDYLEDAEWWGYIDPDVILGDINSFIDSVDFDMYERVLSWGHLTFYKNTDYVNKLWRKEWGLEGIVPSIKEVSTRNTPFYFDEKGQGKGYGYGIIYAQRKLNALKAYENVEFIADVSPGKFNFWVRGEEQVKYFKVLKNNKLYGYFEDGSKKEYLYVHLQKRSMENKLSGSIPDEFYIYPNVIDRELFTVSKDEQKELWEKDKKRRDLKRKLGNIKVAYFLKKFKYRKLI</sequence>
<dbReference type="InterPro" id="IPR046733">
    <property type="entry name" value="DUF6625"/>
</dbReference>
<dbReference type="RefSeq" id="WP_025022959.1">
    <property type="nucleotide sequence ID" value="NZ_AZGD01000013.1"/>
</dbReference>
<proteinExistence type="predicted"/>
<gene>
    <name evidence="1" type="ORF">FC40_GL000361</name>
</gene>
<dbReference type="AlphaFoldDB" id="A0A0R1WX90"/>
<organism evidence="1 2">
    <name type="scientific">Ligilactobacillus hayakitensis DSM 18933 = JCM 14209</name>
    <dbReference type="NCBI Taxonomy" id="1423755"/>
    <lineage>
        <taxon>Bacteria</taxon>
        <taxon>Bacillati</taxon>
        <taxon>Bacillota</taxon>
        <taxon>Bacilli</taxon>
        <taxon>Lactobacillales</taxon>
        <taxon>Lactobacillaceae</taxon>
        <taxon>Ligilactobacillus</taxon>
    </lineage>
</organism>
<keyword evidence="2" id="KW-1185">Reference proteome</keyword>
<evidence type="ECO:0000313" key="2">
    <source>
        <dbReference type="Proteomes" id="UP000051054"/>
    </source>
</evidence>
<name>A0A0R1WX90_9LACO</name>
<dbReference type="Pfam" id="PF20330">
    <property type="entry name" value="DUF6625"/>
    <property type="match status" value="1"/>
</dbReference>
<reference evidence="1 2" key="1">
    <citation type="journal article" date="2015" name="Genome Announc.">
        <title>Expanding the biotechnology potential of lactobacilli through comparative genomics of 213 strains and associated genera.</title>
        <authorList>
            <person name="Sun Z."/>
            <person name="Harris H.M."/>
            <person name="McCann A."/>
            <person name="Guo C."/>
            <person name="Argimon S."/>
            <person name="Zhang W."/>
            <person name="Yang X."/>
            <person name="Jeffery I.B."/>
            <person name="Cooney J.C."/>
            <person name="Kagawa T.F."/>
            <person name="Liu W."/>
            <person name="Song Y."/>
            <person name="Salvetti E."/>
            <person name="Wrobel A."/>
            <person name="Rasinkangas P."/>
            <person name="Parkhill J."/>
            <person name="Rea M.C."/>
            <person name="O'Sullivan O."/>
            <person name="Ritari J."/>
            <person name="Douillard F.P."/>
            <person name="Paul Ross R."/>
            <person name="Yang R."/>
            <person name="Briner A.E."/>
            <person name="Felis G.E."/>
            <person name="de Vos W.M."/>
            <person name="Barrangou R."/>
            <person name="Klaenhammer T.R."/>
            <person name="Caufield P.W."/>
            <person name="Cui Y."/>
            <person name="Zhang H."/>
            <person name="O'Toole P.W."/>
        </authorList>
    </citation>
    <scope>NUCLEOTIDE SEQUENCE [LARGE SCALE GENOMIC DNA]</scope>
    <source>
        <strain evidence="1 2">DSM 18933</strain>
    </source>
</reference>
<evidence type="ECO:0000313" key="1">
    <source>
        <dbReference type="EMBL" id="KRM20121.1"/>
    </source>
</evidence>
<dbReference type="OrthoDB" id="1910631at2"/>
<dbReference type="EMBL" id="AZGD01000013">
    <property type="protein sequence ID" value="KRM20121.1"/>
    <property type="molecule type" value="Genomic_DNA"/>
</dbReference>
<dbReference type="STRING" id="1423755.FC40_GL000361"/>